<dbReference type="PANTHER" id="PTHR11958">
    <property type="entry name" value="SODIUM/DICARBOXYLATE SYMPORTER-RELATED"/>
    <property type="match status" value="1"/>
</dbReference>
<feature type="transmembrane region" description="Helical" evidence="6">
    <location>
        <begin position="150"/>
        <end position="171"/>
    </location>
</feature>
<evidence type="ECO:0000256" key="5">
    <source>
        <dbReference type="ARBA" id="ARBA00023136"/>
    </source>
</evidence>
<dbReference type="Pfam" id="PF00375">
    <property type="entry name" value="SDF"/>
    <property type="match status" value="1"/>
</dbReference>
<keyword evidence="4 6" id="KW-1133">Transmembrane helix</keyword>
<dbReference type="InterPro" id="IPR001991">
    <property type="entry name" value="Na-dicarboxylate_symporter"/>
</dbReference>
<dbReference type="PANTHER" id="PTHR11958:SF63">
    <property type="entry name" value="AMINO ACID TRANSPORTER"/>
    <property type="match status" value="1"/>
</dbReference>
<feature type="transmembrane region" description="Helical" evidence="6">
    <location>
        <begin position="73"/>
        <end position="95"/>
    </location>
</feature>
<dbReference type="InterPro" id="IPR036458">
    <property type="entry name" value="Na:dicarbo_symporter_sf"/>
</dbReference>
<evidence type="ECO:0000256" key="6">
    <source>
        <dbReference type="RuleBase" id="RU361216"/>
    </source>
</evidence>
<evidence type="ECO:0000256" key="3">
    <source>
        <dbReference type="ARBA" id="ARBA00022692"/>
    </source>
</evidence>
<dbReference type="SUPFAM" id="SSF118215">
    <property type="entry name" value="Proton glutamate symport protein"/>
    <property type="match status" value="1"/>
</dbReference>
<feature type="transmembrane region" description="Helical" evidence="6">
    <location>
        <begin position="299"/>
        <end position="325"/>
    </location>
</feature>
<dbReference type="PRINTS" id="PR00173">
    <property type="entry name" value="EDTRNSPORT"/>
</dbReference>
<evidence type="ECO:0000256" key="7">
    <source>
        <dbReference type="SAM" id="MobiDB-lite"/>
    </source>
</evidence>
<sequence length="524" mass="55658">MEDFLYCTGCGLESLTVMIRLCCILAEGDLCMLQKKEGVAMAGTLANDNIDSEGVKKGTAWQRFKKKGFRMKMLIWWTLGGVALGIIIGAALYGAHPSKLAINLIGYPGELLIRALQELVLPLMVFALMSGVFNLRHSGSGTGRIIRWSLLYYLLSMILAVILGIALVYAIKPGRDKPFAGNNFASCNANVTATGAQNADKSAVDSLLNIGRSIIPTNIVAAAAAPNFLGVITFAIVFAAALLRFGERAEPLINILEICNDVFMKIIYAVIACTPIGVASLLASTILKSCSIISLLKALALYVATVLGGFIIHSTILLPITLMILSQNNPLKVIKSFMPALAVGVGTSSSAATMPVTMKCGEDHGCEPSIVRFVVPMGTNVNRDGAALYEAVSVIFIVQAHGLSLTPGNVIVVALTATLAAIGSASIPNSALVSMITVLQALSLQEYIPDVAVLYSVDWLLGMIRTATNIWGDACACVVVDTWARRHARKHGLLPIKNPEPPTSTEMGMGMDSSKKDGIHHSDL</sequence>
<proteinExistence type="inferred from homology"/>
<dbReference type="EMBL" id="CM026432">
    <property type="protein sequence ID" value="KAG0557809.1"/>
    <property type="molecule type" value="Genomic_DNA"/>
</dbReference>
<keyword evidence="2 6" id="KW-0813">Transport</keyword>
<dbReference type="AlphaFoldDB" id="A0A8T0GI37"/>
<dbReference type="GO" id="GO:0005886">
    <property type="term" value="C:plasma membrane"/>
    <property type="evidence" value="ECO:0007669"/>
    <property type="project" value="TreeGrafter"/>
</dbReference>
<feature type="transmembrane region" description="Helical" evidence="6">
    <location>
        <begin position="115"/>
        <end position="135"/>
    </location>
</feature>
<feature type="region of interest" description="Disordered" evidence="7">
    <location>
        <begin position="494"/>
        <end position="524"/>
    </location>
</feature>
<dbReference type="GO" id="GO:0015175">
    <property type="term" value="F:neutral L-amino acid transmembrane transporter activity"/>
    <property type="evidence" value="ECO:0007669"/>
    <property type="project" value="TreeGrafter"/>
</dbReference>
<dbReference type="GO" id="GO:0015501">
    <property type="term" value="F:glutamate:sodium symporter activity"/>
    <property type="evidence" value="ECO:0007669"/>
    <property type="project" value="TreeGrafter"/>
</dbReference>
<evidence type="ECO:0000313" key="8">
    <source>
        <dbReference type="EMBL" id="KAG0557809.1"/>
    </source>
</evidence>
<organism evidence="8 9">
    <name type="scientific">Ceratodon purpureus</name>
    <name type="common">Fire moss</name>
    <name type="synonym">Dicranum purpureum</name>
    <dbReference type="NCBI Taxonomy" id="3225"/>
    <lineage>
        <taxon>Eukaryota</taxon>
        <taxon>Viridiplantae</taxon>
        <taxon>Streptophyta</taxon>
        <taxon>Embryophyta</taxon>
        <taxon>Bryophyta</taxon>
        <taxon>Bryophytina</taxon>
        <taxon>Bryopsida</taxon>
        <taxon>Dicranidae</taxon>
        <taxon>Pseudoditrichales</taxon>
        <taxon>Ditrichaceae</taxon>
        <taxon>Ceratodon</taxon>
    </lineage>
</organism>
<protein>
    <recommendedName>
        <fullName evidence="6">Amino acid transporter</fullName>
    </recommendedName>
</protein>
<keyword evidence="5 6" id="KW-0472">Membrane</keyword>
<reference evidence="8 9" key="1">
    <citation type="submission" date="2020-06" db="EMBL/GenBank/DDBJ databases">
        <title>WGS assembly of Ceratodon purpureus strain R40.</title>
        <authorList>
            <person name="Carey S.B."/>
            <person name="Jenkins J."/>
            <person name="Shu S."/>
            <person name="Lovell J.T."/>
            <person name="Sreedasyam A."/>
            <person name="Maumus F."/>
            <person name="Tiley G.P."/>
            <person name="Fernandez-Pozo N."/>
            <person name="Barry K."/>
            <person name="Chen C."/>
            <person name="Wang M."/>
            <person name="Lipzen A."/>
            <person name="Daum C."/>
            <person name="Saski C.A."/>
            <person name="Payton A.C."/>
            <person name="Mcbreen J.C."/>
            <person name="Conrad R.E."/>
            <person name="Kollar L.M."/>
            <person name="Olsson S."/>
            <person name="Huttunen S."/>
            <person name="Landis J.B."/>
            <person name="Wickett N.J."/>
            <person name="Johnson M.G."/>
            <person name="Rensing S.A."/>
            <person name="Grimwood J."/>
            <person name="Schmutz J."/>
            <person name="Mcdaniel S.F."/>
        </authorList>
    </citation>
    <scope>NUCLEOTIDE SEQUENCE [LARGE SCALE GENOMIC DNA]</scope>
    <source>
        <strain evidence="8 9">R40</strain>
    </source>
</reference>
<comment type="similarity">
    <text evidence="6">Belongs to the dicarboxylate/amino acid:cation symporter (DAACS) (TC 2.A.23) family.</text>
</comment>
<evidence type="ECO:0000256" key="4">
    <source>
        <dbReference type="ARBA" id="ARBA00022989"/>
    </source>
</evidence>
<keyword evidence="9" id="KW-1185">Reference proteome</keyword>
<gene>
    <name evidence="8" type="ORF">KC19_11G158700</name>
</gene>
<accession>A0A8T0GI37</accession>
<evidence type="ECO:0000256" key="2">
    <source>
        <dbReference type="ARBA" id="ARBA00022448"/>
    </source>
</evidence>
<evidence type="ECO:0000256" key="1">
    <source>
        <dbReference type="ARBA" id="ARBA00004141"/>
    </source>
</evidence>
<dbReference type="Gene3D" id="1.10.3860.10">
    <property type="entry name" value="Sodium:dicarboxylate symporter"/>
    <property type="match status" value="1"/>
</dbReference>
<feature type="transmembrane region" description="Helical" evidence="6">
    <location>
        <begin position="219"/>
        <end position="245"/>
    </location>
</feature>
<evidence type="ECO:0000313" key="9">
    <source>
        <dbReference type="Proteomes" id="UP000822688"/>
    </source>
</evidence>
<keyword evidence="6" id="KW-0769">Symport</keyword>
<feature type="transmembrane region" description="Helical" evidence="6">
    <location>
        <begin position="266"/>
        <end position="287"/>
    </location>
</feature>
<dbReference type="GO" id="GO:0005313">
    <property type="term" value="F:L-glutamate transmembrane transporter activity"/>
    <property type="evidence" value="ECO:0007669"/>
    <property type="project" value="TreeGrafter"/>
</dbReference>
<dbReference type="InterPro" id="IPR050746">
    <property type="entry name" value="DAACS"/>
</dbReference>
<comment type="subcellular location">
    <subcellularLocation>
        <location evidence="1 6">Membrane</location>
        <topology evidence="1 6">Multi-pass membrane protein</topology>
    </subcellularLocation>
</comment>
<keyword evidence="3 6" id="KW-0812">Transmembrane</keyword>
<dbReference type="Proteomes" id="UP000822688">
    <property type="component" value="Chromosome 11"/>
</dbReference>
<name>A0A8T0GI37_CERPU</name>
<comment type="caution">
    <text evidence="8">The sequence shown here is derived from an EMBL/GenBank/DDBJ whole genome shotgun (WGS) entry which is preliminary data.</text>
</comment>
<feature type="compositionally biased region" description="Basic and acidic residues" evidence="7">
    <location>
        <begin position="513"/>
        <end position="524"/>
    </location>
</feature>